<dbReference type="GO" id="GO:0000324">
    <property type="term" value="C:fungal-type vacuole"/>
    <property type="evidence" value="ECO:0007669"/>
    <property type="project" value="TreeGrafter"/>
</dbReference>
<dbReference type="FunFam" id="3.40.30.10:FF:000093">
    <property type="entry name" value="Glutaredoxin 2"/>
    <property type="match status" value="1"/>
</dbReference>
<dbReference type="PANTHER" id="PTHR45694:SF5">
    <property type="entry name" value="GLUTAREDOXIN 2"/>
    <property type="match status" value="1"/>
</dbReference>
<dbReference type="InterPro" id="IPR014025">
    <property type="entry name" value="Glutaredoxin_subgr"/>
</dbReference>
<dbReference type="NCBIfam" id="TIGR02180">
    <property type="entry name" value="GRX_euk"/>
    <property type="match status" value="1"/>
</dbReference>
<dbReference type="GO" id="GO:0034599">
    <property type="term" value="P:cellular response to oxidative stress"/>
    <property type="evidence" value="ECO:0007669"/>
    <property type="project" value="TreeGrafter"/>
</dbReference>
<dbReference type="SUPFAM" id="SSF52833">
    <property type="entry name" value="Thioredoxin-like"/>
    <property type="match status" value="1"/>
</dbReference>
<dbReference type="Proteomes" id="UP000024837">
    <property type="component" value="Unassembled WGS sequence"/>
</dbReference>
<comment type="similarity">
    <text evidence="1">Belongs to the glutaredoxin family. Monothiol subfamily.</text>
</comment>
<dbReference type="CDD" id="cd03419">
    <property type="entry name" value="GRX_GRXh_1_2_like"/>
    <property type="match status" value="1"/>
</dbReference>
<feature type="region of interest" description="Disordered" evidence="2">
    <location>
        <begin position="72"/>
        <end position="96"/>
    </location>
</feature>
<evidence type="ECO:0000313" key="4">
    <source>
        <dbReference type="EMBL" id="EWC48975.1"/>
    </source>
</evidence>
<dbReference type="PROSITE" id="PS51354">
    <property type="entry name" value="GLUTAREDOXIN_2"/>
    <property type="match status" value="1"/>
</dbReference>
<dbReference type="InterPro" id="IPR036249">
    <property type="entry name" value="Thioredoxin-like_sf"/>
</dbReference>
<sequence>MTAIRRVKLVGVAALTILILLLFYSSQTRNDRQMEQRLHNDQLRRQKEAAKHGLDAEDLDIEKQLKSQRLKDAEAAAKQKANAKAPNPPVRFKSPEEVAGNGAWDVALEIDSILKRSPIIIFSKSYCPYSKKAKRLLLETYEISPVPFVVELDTHDHGSEIQDALEKQTGRRTVPNILVLGKSIGGSDDIEALESEGKLVDKVKGLAGKRVKMIKV</sequence>
<accession>W7II53</accession>
<dbReference type="PANTHER" id="PTHR45694">
    <property type="entry name" value="GLUTAREDOXIN 2"/>
    <property type="match status" value="1"/>
</dbReference>
<dbReference type="GO" id="GO:0005801">
    <property type="term" value="C:cis-Golgi network"/>
    <property type="evidence" value="ECO:0007669"/>
    <property type="project" value="UniProtKB-ARBA"/>
</dbReference>
<keyword evidence="5" id="KW-1185">Reference proteome</keyword>
<dbReference type="InterPro" id="IPR011899">
    <property type="entry name" value="Glutaredoxin_euk/vir"/>
</dbReference>
<evidence type="ECO:0000256" key="2">
    <source>
        <dbReference type="SAM" id="MobiDB-lite"/>
    </source>
</evidence>
<evidence type="ECO:0000256" key="1">
    <source>
        <dbReference type="ARBA" id="ARBA00009630"/>
    </source>
</evidence>
<dbReference type="GO" id="GO:0005796">
    <property type="term" value="C:Golgi lumen"/>
    <property type="evidence" value="ECO:0007669"/>
    <property type="project" value="TreeGrafter"/>
</dbReference>
<feature type="domain" description="Glutaredoxin" evidence="3">
    <location>
        <begin position="119"/>
        <end position="184"/>
    </location>
</feature>
<evidence type="ECO:0000259" key="3">
    <source>
        <dbReference type="Pfam" id="PF00462"/>
    </source>
</evidence>
<dbReference type="AlphaFoldDB" id="W7II53"/>
<proteinExistence type="inferred from homology"/>
<evidence type="ECO:0000313" key="5">
    <source>
        <dbReference type="Proteomes" id="UP000024837"/>
    </source>
</evidence>
<dbReference type="InterPro" id="IPR002109">
    <property type="entry name" value="Glutaredoxin"/>
</dbReference>
<organism evidence="4 5">
    <name type="scientific">Drechslerella stenobrocha 248</name>
    <dbReference type="NCBI Taxonomy" id="1043628"/>
    <lineage>
        <taxon>Eukaryota</taxon>
        <taxon>Fungi</taxon>
        <taxon>Dikarya</taxon>
        <taxon>Ascomycota</taxon>
        <taxon>Pezizomycotina</taxon>
        <taxon>Orbiliomycetes</taxon>
        <taxon>Orbiliales</taxon>
        <taxon>Orbiliaceae</taxon>
        <taxon>Drechslerella</taxon>
    </lineage>
</organism>
<dbReference type="GO" id="GO:0004362">
    <property type="term" value="F:glutathione-disulfide reductase (NADPH) activity"/>
    <property type="evidence" value="ECO:0007669"/>
    <property type="project" value="UniProtKB-ARBA"/>
</dbReference>
<dbReference type="Pfam" id="PF00462">
    <property type="entry name" value="Glutaredoxin"/>
    <property type="match status" value="1"/>
</dbReference>
<dbReference type="OrthoDB" id="423313at2759"/>
<protein>
    <recommendedName>
        <fullName evidence="3">Glutaredoxin domain-containing protein</fullName>
    </recommendedName>
</protein>
<dbReference type="PRINTS" id="PR00160">
    <property type="entry name" value="GLUTAREDOXIN"/>
</dbReference>
<dbReference type="HOGENOM" id="CLU_026126_0_1_1"/>
<reference evidence="4 5" key="1">
    <citation type="submission" date="2013-05" db="EMBL/GenBank/DDBJ databases">
        <title>Drechslerella stenobrocha genome reveals carnivorous origination and mechanical trapping mechanism of predatory fungi.</title>
        <authorList>
            <person name="Liu X."/>
            <person name="Zhang W."/>
            <person name="Liu K."/>
        </authorList>
    </citation>
    <scope>NUCLEOTIDE SEQUENCE [LARGE SCALE GENOMIC DNA]</scope>
    <source>
        <strain evidence="4 5">248</strain>
    </source>
</reference>
<name>W7II53_9PEZI</name>
<dbReference type="Gene3D" id="3.40.30.10">
    <property type="entry name" value="Glutaredoxin"/>
    <property type="match status" value="1"/>
</dbReference>
<gene>
    <name evidence="4" type="ORF">DRE_00280</name>
</gene>
<dbReference type="EMBL" id="KI966371">
    <property type="protein sequence ID" value="EWC48975.1"/>
    <property type="molecule type" value="Genomic_DNA"/>
</dbReference>